<dbReference type="GO" id="GO:0004803">
    <property type="term" value="F:transposase activity"/>
    <property type="evidence" value="ECO:0007669"/>
    <property type="project" value="InterPro"/>
</dbReference>
<dbReference type="InterPro" id="IPR007069">
    <property type="entry name" value="Transposase_32"/>
</dbReference>
<sequence length="72" mass="8073">MSRPGVLFASRPQRMGRVLGIVYRAISSHLIKKAGFTQKTAQTRAVTLIQRFGGALNLNVHYHMLFLGGRIY</sequence>
<dbReference type="AlphaFoldDB" id="A0A1E2UUP6"/>
<comment type="caution">
    <text evidence="2">The sequence shown here is derived from an EMBL/GenBank/DDBJ whole genome shotgun (WGS) entry which is preliminary data.</text>
</comment>
<accession>A0A1E2UUP6</accession>
<evidence type="ECO:0000313" key="2">
    <source>
        <dbReference type="EMBL" id="ODB98312.1"/>
    </source>
</evidence>
<keyword evidence="3" id="KW-1185">Reference proteome</keyword>
<dbReference type="GO" id="GO:0006313">
    <property type="term" value="P:DNA transposition"/>
    <property type="evidence" value="ECO:0007669"/>
    <property type="project" value="InterPro"/>
</dbReference>
<dbReference type="EMBL" id="LVJZ01000003">
    <property type="protein sequence ID" value="ODB98312.1"/>
    <property type="molecule type" value="Genomic_DNA"/>
</dbReference>
<protein>
    <recommendedName>
        <fullName evidence="1">Transposase IS801/IS1294 domain-containing protein</fullName>
    </recommendedName>
</protein>
<dbReference type="Proteomes" id="UP000094849">
    <property type="component" value="Unassembled WGS sequence"/>
</dbReference>
<organism evidence="2 3">
    <name type="scientific">Candidatus Thiodiazotropha endoloripes</name>
    <dbReference type="NCBI Taxonomy" id="1818881"/>
    <lineage>
        <taxon>Bacteria</taxon>
        <taxon>Pseudomonadati</taxon>
        <taxon>Pseudomonadota</taxon>
        <taxon>Gammaproteobacteria</taxon>
        <taxon>Chromatiales</taxon>
        <taxon>Sedimenticolaceae</taxon>
        <taxon>Candidatus Thiodiazotropha</taxon>
    </lineage>
</organism>
<gene>
    <name evidence="2" type="ORF">A3196_17075</name>
</gene>
<proteinExistence type="predicted"/>
<evidence type="ECO:0000313" key="3">
    <source>
        <dbReference type="Proteomes" id="UP000094849"/>
    </source>
</evidence>
<dbReference type="GO" id="GO:0003677">
    <property type="term" value="F:DNA binding"/>
    <property type="evidence" value="ECO:0007669"/>
    <property type="project" value="InterPro"/>
</dbReference>
<feature type="domain" description="Transposase IS801/IS1294" evidence="1">
    <location>
        <begin position="46"/>
        <end position="71"/>
    </location>
</feature>
<dbReference type="Pfam" id="PF04986">
    <property type="entry name" value="Y2_Tnp"/>
    <property type="match status" value="1"/>
</dbReference>
<reference evidence="2 3" key="1">
    <citation type="submission" date="2016-03" db="EMBL/GenBank/DDBJ databases">
        <title>Chemosynthetic sulphur-oxidizing symbionts of marine invertebrate animals are capable of nitrogen fixation.</title>
        <authorList>
            <person name="Petersen J.M."/>
            <person name="Kemper A."/>
            <person name="Gruber-Vodicka H."/>
            <person name="Cardini U."/>
            <person name="Geest Mvander."/>
            <person name="Kleiner M."/>
            <person name="Bulgheresi S."/>
            <person name="Fussmann M."/>
            <person name="Herbold C."/>
            <person name="Seah B.K.B."/>
            <person name="Antony C.Paul."/>
            <person name="Liu D."/>
            <person name="Belitz A."/>
            <person name="Weber M."/>
        </authorList>
    </citation>
    <scope>NUCLEOTIDE SEQUENCE [LARGE SCALE GENOMIC DNA]</scope>
    <source>
        <strain evidence="2">G_D</strain>
    </source>
</reference>
<evidence type="ECO:0000259" key="1">
    <source>
        <dbReference type="Pfam" id="PF04986"/>
    </source>
</evidence>
<name>A0A1E2UUP6_9GAMM</name>